<feature type="non-terminal residue" evidence="2">
    <location>
        <position position="119"/>
    </location>
</feature>
<organism evidence="2 3">
    <name type="scientific">Prorocentrum cordatum</name>
    <dbReference type="NCBI Taxonomy" id="2364126"/>
    <lineage>
        <taxon>Eukaryota</taxon>
        <taxon>Sar</taxon>
        <taxon>Alveolata</taxon>
        <taxon>Dinophyceae</taxon>
        <taxon>Prorocentrales</taxon>
        <taxon>Prorocentraceae</taxon>
        <taxon>Prorocentrum</taxon>
    </lineage>
</organism>
<evidence type="ECO:0000256" key="1">
    <source>
        <dbReference type="SAM" id="MobiDB-lite"/>
    </source>
</evidence>
<protein>
    <submittedName>
        <fullName evidence="2">Uncharacterized protein</fullName>
    </submittedName>
</protein>
<accession>A0ABN9Q814</accession>
<feature type="compositionally biased region" description="Basic residues" evidence="1">
    <location>
        <begin position="1"/>
        <end position="14"/>
    </location>
</feature>
<gene>
    <name evidence="2" type="ORF">PCOR1329_LOCUS8742</name>
</gene>
<reference evidence="2" key="1">
    <citation type="submission" date="2023-10" db="EMBL/GenBank/DDBJ databases">
        <authorList>
            <person name="Chen Y."/>
            <person name="Shah S."/>
            <person name="Dougan E. K."/>
            <person name="Thang M."/>
            <person name="Chan C."/>
        </authorList>
    </citation>
    <scope>NUCLEOTIDE SEQUENCE [LARGE SCALE GENOMIC DNA]</scope>
</reference>
<feature type="region of interest" description="Disordered" evidence="1">
    <location>
        <begin position="1"/>
        <end position="119"/>
    </location>
</feature>
<feature type="compositionally biased region" description="Low complexity" evidence="1">
    <location>
        <begin position="77"/>
        <end position="102"/>
    </location>
</feature>
<feature type="compositionally biased region" description="Basic and acidic residues" evidence="1">
    <location>
        <begin position="42"/>
        <end position="59"/>
    </location>
</feature>
<sequence>FRSGRAPRSRRRLGRCPIPAGRPAAGPRTARCRDLSSAAWSGKEDQRREQSEEGEERRGGGGGGDLPIGPTRRGAHRLPGQLAPRGGGAAAAAAARLAHGRGVPPRGLNRRPHSSGTGY</sequence>
<dbReference type="EMBL" id="CAUYUJ010002409">
    <property type="protein sequence ID" value="CAK0800658.1"/>
    <property type="molecule type" value="Genomic_DNA"/>
</dbReference>
<name>A0ABN9Q814_9DINO</name>
<keyword evidence="3" id="KW-1185">Reference proteome</keyword>
<comment type="caution">
    <text evidence="2">The sequence shown here is derived from an EMBL/GenBank/DDBJ whole genome shotgun (WGS) entry which is preliminary data.</text>
</comment>
<feature type="non-terminal residue" evidence="2">
    <location>
        <position position="1"/>
    </location>
</feature>
<dbReference type="Proteomes" id="UP001189429">
    <property type="component" value="Unassembled WGS sequence"/>
</dbReference>
<evidence type="ECO:0000313" key="3">
    <source>
        <dbReference type="Proteomes" id="UP001189429"/>
    </source>
</evidence>
<evidence type="ECO:0000313" key="2">
    <source>
        <dbReference type="EMBL" id="CAK0800658.1"/>
    </source>
</evidence>
<proteinExistence type="predicted"/>
<feature type="compositionally biased region" description="Low complexity" evidence="1">
    <location>
        <begin position="15"/>
        <end position="29"/>
    </location>
</feature>